<evidence type="ECO:0000256" key="2">
    <source>
        <dbReference type="ARBA" id="ARBA00022723"/>
    </source>
</evidence>
<dbReference type="GO" id="GO:0006508">
    <property type="term" value="P:proteolysis"/>
    <property type="evidence" value="ECO:0007669"/>
    <property type="project" value="UniProtKB-KW"/>
</dbReference>
<sequence length="1044" mass="115906">MNTDHNLWKIVQNGNNKKSLGRDSKGGIIILPPVSFEEHVAVQRETKARTLLLQSLHEDHMADFHHMDDAREIWLAVKARFGGNKESKKIRKTMHEAENKTEEGEQVYHLMAGIKSDFADHAGNAAGSVYDVAAEFSMMGISPKAKIENKDWEVKLKESLARTKLGLGFKESIGSDEVFDLSTPSVFDPEPKNKEVKSLYKRFVKAGEMHEVPSSITGTFLPTSYKSDLEETQVTFGLKSNTFSINTFESNDFISCDNNDKSSESETWNFASCVSRPKTNDSFSIIDIKILPKSDVKDPSPTNSFPSCSFKENVKPPKNLCNKSGIADRIHCKNNFARTKTCFFCGSKSHLIKDCDVYDNVDNFLFVVSKAAYVPVGSRNSSASISTGRSIPATSRNRPASIHAGRHIPTGREDGVLLLNPQQVHPYVNKDICIVDSGCSRSMTGNKEKLDDFVQVKGGIVTFGGGDGKITGKGTIRTSKLKFENVYYVEELQHFNLFSVLQICDKKNKVIFTDDECLDFIALIENQLNKKVKAIRYDNGTEFRNEKLIDLYRKKGSKRDYSNSRTPQQNGVAKRNNRTLIEAARSMLADSKLPTMFWTEAVSTACYVLNRVSITNPHKKTPYELLSRKVPNISHLKPFGCQVTILNTSDHLGKFKGKANECFLVGYAANSYTRFKNNTPAGTQDTNINAGRQYDDSESDCDEQTNLVPFFPSNSFSGPKVNEVSATIKNHLDYAKELARLQRQEHEAHSAAEKYGFEFSNETAEMLHQAKIEAHRNLVLAARDPVGSIVSTGGVPAGSFPTSSVLASSVSSGGVLASSVDSAGFGDPPASEFVLVVFNLDHADNSTLPPGHSLGSSEHSTRFFSPSDLGNHQPNDGIFSSSSYDDDFYADVTNLASSVVVDSVASKRVAIGTKWILKNKRDTRGIVVRNKARLKAQGHRQEECINYDEVFAPVARIETIRLFLAFALYMGFMVYQMDVKSAFLYGEIEEEVKYKTAQGLWAAILKTFGGNEATKKMKKNLLKQQYGNFKAKGSETLEQTFNRP</sequence>
<dbReference type="GO" id="GO:0003676">
    <property type="term" value="F:nucleic acid binding"/>
    <property type="evidence" value="ECO:0007669"/>
    <property type="project" value="InterPro"/>
</dbReference>
<evidence type="ECO:0000256" key="5">
    <source>
        <dbReference type="SAM" id="MobiDB-lite"/>
    </source>
</evidence>
<accession>A0A6L2K5J8</accession>
<dbReference type="InterPro" id="IPR001878">
    <property type="entry name" value="Znf_CCHC"/>
</dbReference>
<dbReference type="GO" id="GO:0015074">
    <property type="term" value="P:DNA integration"/>
    <property type="evidence" value="ECO:0007669"/>
    <property type="project" value="InterPro"/>
</dbReference>
<dbReference type="InterPro" id="IPR012337">
    <property type="entry name" value="RNaseH-like_sf"/>
</dbReference>
<feature type="region of interest" description="Disordered" evidence="5">
    <location>
        <begin position="384"/>
        <end position="408"/>
    </location>
</feature>
<gene>
    <name evidence="8" type="ORF">Tci_015313</name>
</gene>
<dbReference type="AlphaFoldDB" id="A0A6L2K5J8"/>
<evidence type="ECO:0000256" key="4">
    <source>
        <dbReference type="PROSITE-ProRule" id="PRU00047"/>
    </source>
</evidence>
<protein>
    <submittedName>
        <fullName evidence="8">Uncharacterized protein</fullName>
    </submittedName>
</protein>
<dbReference type="Gene3D" id="3.30.420.10">
    <property type="entry name" value="Ribonuclease H-like superfamily/Ribonuclease H"/>
    <property type="match status" value="1"/>
</dbReference>
<evidence type="ECO:0000313" key="8">
    <source>
        <dbReference type="EMBL" id="GEU43335.1"/>
    </source>
</evidence>
<keyword evidence="2" id="KW-0479">Metal-binding</keyword>
<feature type="domain" description="CCHC-type" evidence="6">
    <location>
        <begin position="342"/>
        <end position="355"/>
    </location>
</feature>
<evidence type="ECO:0000256" key="3">
    <source>
        <dbReference type="ARBA" id="ARBA00022801"/>
    </source>
</evidence>
<dbReference type="InterPro" id="IPR036397">
    <property type="entry name" value="RNaseH_sf"/>
</dbReference>
<keyword evidence="3" id="KW-0378">Hydrolase</keyword>
<dbReference type="PANTHER" id="PTHR42648:SF32">
    <property type="entry name" value="RIBONUCLEASE H-LIKE DOMAIN, GAG-PRE-INTEGRASE DOMAIN PROTEIN-RELATED"/>
    <property type="match status" value="1"/>
</dbReference>
<dbReference type="EMBL" id="BKCJ010001696">
    <property type="protein sequence ID" value="GEU43335.1"/>
    <property type="molecule type" value="Genomic_DNA"/>
</dbReference>
<evidence type="ECO:0000259" key="7">
    <source>
        <dbReference type="PROSITE" id="PS50994"/>
    </source>
</evidence>
<dbReference type="PROSITE" id="PS50158">
    <property type="entry name" value="ZF_CCHC"/>
    <property type="match status" value="1"/>
</dbReference>
<keyword evidence="4" id="KW-0862">Zinc</keyword>
<dbReference type="PROSITE" id="PS50994">
    <property type="entry name" value="INTEGRASE"/>
    <property type="match status" value="1"/>
</dbReference>
<evidence type="ECO:0000256" key="1">
    <source>
        <dbReference type="ARBA" id="ARBA00022670"/>
    </source>
</evidence>
<dbReference type="GO" id="GO:0008270">
    <property type="term" value="F:zinc ion binding"/>
    <property type="evidence" value="ECO:0007669"/>
    <property type="project" value="UniProtKB-KW"/>
</dbReference>
<dbReference type="InterPro" id="IPR039537">
    <property type="entry name" value="Retrotran_Ty1/copia-like"/>
</dbReference>
<dbReference type="InterPro" id="IPR013103">
    <property type="entry name" value="RVT_2"/>
</dbReference>
<comment type="caution">
    <text evidence="8">The sequence shown here is derived from an EMBL/GenBank/DDBJ whole genome shotgun (WGS) entry which is preliminary data.</text>
</comment>
<dbReference type="Pfam" id="PF22936">
    <property type="entry name" value="Pol_BBD"/>
    <property type="match status" value="1"/>
</dbReference>
<dbReference type="Pfam" id="PF14223">
    <property type="entry name" value="Retrotran_gag_2"/>
    <property type="match status" value="1"/>
</dbReference>
<reference evidence="8" key="1">
    <citation type="journal article" date="2019" name="Sci. Rep.">
        <title>Draft genome of Tanacetum cinerariifolium, the natural source of mosquito coil.</title>
        <authorList>
            <person name="Yamashiro T."/>
            <person name="Shiraishi A."/>
            <person name="Satake H."/>
            <person name="Nakayama K."/>
        </authorList>
    </citation>
    <scope>NUCLEOTIDE SEQUENCE</scope>
</reference>
<dbReference type="Pfam" id="PF07727">
    <property type="entry name" value="RVT_2"/>
    <property type="match status" value="1"/>
</dbReference>
<dbReference type="InterPro" id="IPR054722">
    <property type="entry name" value="PolX-like_BBD"/>
</dbReference>
<organism evidence="8">
    <name type="scientific">Tanacetum cinerariifolium</name>
    <name type="common">Dalmatian daisy</name>
    <name type="synonym">Chrysanthemum cinerariifolium</name>
    <dbReference type="NCBI Taxonomy" id="118510"/>
    <lineage>
        <taxon>Eukaryota</taxon>
        <taxon>Viridiplantae</taxon>
        <taxon>Streptophyta</taxon>
        <taxon>Embryophyta</taxon>
        <taxon>Tracheophyta</taxon>
        <taxon>Spermatophyta</taxon>
        <taxon>Magnoliopsida</taxon>
        <taxon>eudicotyledons</taxon>
        <taxon>Gunneridae</taxon>
        <taxon>Pentapetalae</taxon>
        <taxon>asterids</taxon>
        <taxon>campanulids</taxon>
        <taxon>Asterales</taxon>
        <taxon>Asteraceae</taxon>
        <taxon>Asteroideae</taxon>
        <taxon>Anthemideae</taxon>
        <taxon>Anthemidinae</taxon>
        <taxon>Tanacetum</taxon>
    </lineage>
</organism>
<dbReference type="PANTHER" id="PTHR42648">
    <property type="entry name" value="TRANSPOSASE, PUTATIVE-RELATED"/>
    <property type="match status" value="1"/>
</dbReference>
<dbReference type="GO" id="GO:0008233">
    <property type="term" value="F:peptidase activity"/>
    <property type="evidence" value="ECO:0007669"/>
    <property type="project" value="UniProtKB-KW"/>
</dbReference>
<proteinExistence type="predicted"/>
<keyword evidence="4" id="KW-0863">Zinc-finger</keyword>
<dbReference type="InterPro" id="IPR001584">
    <property type="entry name" value="Integrase_cat-core"/>
</dbReference>
<keyword evidence="1" id="KW-0645">Protease</keyword>
<feature type="domain" description="Integrase catalytic" evidence="7">
    <location>
        <begin position="533"/>
        <end position="630"/>
    </location>
</feature>
<dbReference type="SUPFAM" id="SSF53098">
    <property type="entry name" value="Ribonuclease H-like"/>
    <property type="match status" value="1"/>
</dbReference>
<name>A0A6L2K5J8_TANCI</name>
<feature type="compositionally biased region" description="Polar residues" evidence="5">
    <location>
        <begin position="384"/>
        <end position="398"/>
    </location>
</feature>
<evidence type="ECO:0000259" key="6">
    <source>
        <dbReference type="PROSITE" id="PS50158"/>
    </source>
</evidence>